<dbReference type="eggNOG" id="COG2871">
    <property type="taxonomic scope" value="Bacteria"/>
</dbReference>
<dbReference type="CDD" id="cd06188">
    <property type="entry name" value="NADH_quinone_reductase"/>
    <property type="match status" value="1"/>
</dbReference>
<dbReference type="InterPro" id="IPR036010">
    <property type="entry name" value="2Fe-2S_ferredoxin-like_sf"/>
</dbReference>
<reference evidence="29 30" key="1">
    <citation type="submission" date="2014-04" db="EMBL/GenBank/DDBJ databases">
        <title>Marinobacterium kochiensis sp. nov., isolated from sediment sample collected from Kochi backwaters in Kerala, India.</title>
        <authorList>
            <person name="Singh A."/>
            <person name="Pinnaka A.K."/>
        </authorList>
    </citation>
    <scope>NUCLEOTIDE SEQUENCE [LARGE SCALE GENOMIC DNA]</scope>
    <source>
        <strain evidence="29 30">AK27</strain>
    </source>
</reference>
<evidence type="ECO:0000256" key="20">
    <source>
        <dbReference type="ARBA" id="ARBA00023065"/>
    </source>
</evidence>
<evidence type="ECO:0000256" key="26">
    <source>
        <dbReference type="ARBA" id="ARBA00048891"/>
    </source>
</evidence>
<evidence type="ECO:0000256" key="9">
    <source>
        <dbReference type="ARBA" id="ARBA00022475"/>
    </source>
</evidence>
<dbReference type="FunFam" id="3.40.50.80:FF:000014">
    <property type="entry name" value="Na(+)-translocating NADH-quinone reductase subunit F"/>
    <property type="match status" value="1"/>
</dbReference>
<accession>A0A081G4C0</accession>
<evidence type="ECO:0000256" key="5">
    <source>
        <dbReference type="ARBA" id="ARBA00011309"/>
    </source>
</evidence>
<keyword evidence="18" id="KW-0520">NAD</keyword>
<dbReference type="SUPFAM" id="SSF54292">
    <property type="entry name" value="2Fe-2S ferredoxin-like"/>
    <property type="match status" value="1"/>
</dbReference>
<evidence type="ECO:0000256" key="19">
    <source>
        <dbReference type="ARBA" id="ARBA00023053"/>
    </source>
</evidence>
<dbReference type="GO" id="GO:0006814">
    <property type="term" value="P:sodium ion transport"/>
    <property type="evidence" value="ECO:0007669"/>
    <property type="project" value="UniProtKB-KW"/>
</dbReference>
<keyword evidence="23" id="KW-0739">Sodium transport</keyword>
<evidence type="ECO:0000259" key="28">
    <source>
        <dbReference type="PROSITE" id="PS51384"/>
    </source>
</evidence>
<proteinExistence type="inferred from homology"/>
<evidence type="ECO:0000256" key="12">
    <source>
        <dbReference type="ARBA" id="ARBA00022714"/>
    </source>
</evidence>
<dbReference type="InterPro" id="IPR039261">
    <property type="entry name" value="FNR_nucleotide-bd"/>
</dbReference>
<dbReference type="Gene3D" id="3.10.20.30">
    <property type="match status" value="1"/>
</dbReference>
<protein>
    <recommendedName>
        <fullName evidence="7">Na(+)-translocating NADH-quinone reductase subunit F</fullName>
        <ecNumber evidence="6">7.2.1.1</ecNumber>
    </recommendedName>
    <alternativeName>
        <fullName evidence="25">NQR complex subunit F</fullName>
    </alternativeName>
    <alternativeName>
        <fullName evidence="24">NQR-1 subunit F</fullName>
    </alternativeName>
</protein>
<dbReference type="Gene3D" id="3.40.50.80">
    <property type="entry name" value="Nucleotide-binding domain of ferredoxin-NADP reductase (FNR) module"/>
    <property type="match status" value="1"/>
</dbReference>
<evidence type="ECO:0000256" key="15">
    <source>
        <dbReference type="ARBA" id="ARBA00022967"/>
    </source>
</evidence>
<evidence type="ECO:0000256" key="24">
    <source>
        <dbReference type="ARBA" id="ARBA00030032"/>
    </source>
</evidence>
<keyword evidence="13" id="KW-0479">Metal-binding</keyword>
<keyword evidence="21" id="KW-0830">Ubiquinone</keyword>
<dbReference type="EC" id="7.2.1.1" evidence="6"/>
<evidence type="ECO:0000256" key="23">
    <source>
        <dbReference type="ARBA" id="ARBA00023201"/>
    </source>
</evidence>
<dbReference type="InterPro" id="IPR001709">
    <property type="entry name" value="Flavoprot_Pyr_Nucl_cyt_Rdtase"/>
</dbReference>
<dbReference type="InterPro" id="IPR017938">
    <property type="entry name" value="Riboflavin_synthase-like_b-brl"/>
</dbReference>
<dbReference type="Pfam" id="PF00111">
    <property type="entry name" value="Fer2"/>
    <property type="match status" value="1"/>
</dbReference>
<dbReference type="SUPFAM" id="SSF63380">
    <property type="entry name" value="Riboflavin synthase domain-like"/>
    <property type="match status" value="1"/>
</dbReference>
<feature type="domain" description="FAD-binding FR-type" evidence="28">
    <location>
        <begin position="128"/>
        <end position="267"/>
    </location>
</feature>
<dbReference type="RefSeq" id="WP_036182460.1">
    <property type="nucleotide sequence ID" value="NZ_JMQN01000007.1"/>
</dbReference>
<evidence type="ECO:0000259" key="27">
    <source>
        <dbReference type="PROSITE" id="PS51085"/>
    </source>
</evidence>
<keyword evidence="11" id="KW-0285">Flavoprotein</keyword>
<dbReference type="PIRSF" id="PIRSF000044">
    <property type="entry name" value="Cis_Diol_DH_RD"/>
    <property type="match status" value="1"/>
</dbReference>
<dbReference type="EMBL" id="JMQN01000007">
    <property type="protein sequence ID" value="KEA65625.1"/>
    <property type="molecule type" value="Genomic_DNA"/>
</dbReference>
<keyword evidence="20" id="KW-0406">Ion transport</keyword>
<dbReference type="GO" id="GO:0005886">
    <property type="term" value="C:plasma membrane"/>
    <property type="evidence" value="ECO:0007669"/>
    <property type="project" value="UniProtKB-SubCell"/>
</dbReference>
<feature type="domain" description="2Fe-2S ferredoxin-type" evidence="27">
    <location>
        <begin position="33"/>
        <end position="125"/>
    </location>
</feature>
<keyword evidence="15" id="KW-1278">Translocase</keyword>
<comment type="subcellular location">
    <subcellularLocation>
        <location evidence="3">Cell inner membrane</location>
    </subcellularLocation>
</comment>
<dbReference type="SUPFAM" id="SSF52343">
    <property type="entry name" value="Ferredoxin reductase-like, C-terminal NADP-linked domain"/>
    <property type="match status" value="1"/>
</dbReference>
<evidence type="ECO:0000256" key="1">
    <source>
        <dbReference type="ARBA" id="ARBA00001974"/>
    </source>
</evidence>
<dbReference type="CDD" id="cd00207">
    <property type="entry name" value="fer2"/>
    <property type="match status" value="1"/>
</dbReference>
<dbReference type="PROSITE" id="PS51384">
    <property type="entry name" value="FAD_FR"/>
    <property type="match status" value="1"/>
</dbReference>
<evidence type="ECO:0000256" key="2">
    <source>
        <dbReference type="ARBA" id="ARBA00002972"/>
    </source>
</evidence>
<evidence type="ECO:0000256" key="17">
    <source>
        <dbReference type="ARBA" id="ARBA00023014"/>
    </source>
</evidence>
<comment type="caution">
    <text evidence="29">The sequence shown here is derived from an EMBL/GenBank/DDBJ whole genome shotgun (WGS) entry which is preliminary data.</text>
</comment>
<dbReference type="GO" id="GO:0016655">
    <property type="term" value="F:oxidoreductase activity, acting on NAD(P)H, quinone or similar compound as acceptor"/>
    <property type="evidence" value="ECO:0007669"/>
    <property type="project" value="InterPro"/>
</dbReference>
<evidence type="ECO:0000256" key="25">
    <source>
        <dbReference type="ARBA" id="ARBA00030787"/>
    </source>
</evidence>
<dbReference type="PANTHER" id="PTHR43644:SF1">
    <property type="entry name" value="NAD(P)H-FLAVIN REDUCTASE"/>
    <property type="match status" value="1"/>
</dbReference>
<dbReference type="Pfam" id="PF00175">
    <property type="entry name" value="NAD_binding_1"/>
    <property type="match status" value="1"/>
</dbReference>
<keyword evidence="9" id="KW-1003">Cell membrane</keyword>
<keyword evidence="16" id="KW-0408">Iron</keyword>
<dbReference type="Pfam" id="PF00970">
    <property type="entry name" value="FAD_binding_6"/>
    <property type="match status" value="1"/>
</dbReference>
<dbReference type="PATRIC" id="fig|1232683.4.peg.144"/>
<sequence>MSDILLGVAFFTGIVLILVTAILLARSYLIPSSGVQIEVNGKKTLTLPVGVKLLGALDSEDIRLSSACGGKGICSQCKVRVVEGRSAVVPAEQDQLTLREMRDGTRLACQLTVHDDLKIEVPDEVFGVGHWTCRLESSRCVGTLMKEITLALPEGETLEFRAGAYIQATCPPYELRFSELQIDERYHEDWQKLGLWDLESSTSEPHSRAYSMANYVDEQGIVKLVVRLATPPPGSSAPPGIVSSYMYSLEPGDEVEISGPFGDFFAEDSDHEMIFIGGGAGMAPMRSHIFDQLKQLDSKRTISFWYGARNTRELFYVDEFDRLAKEHDNFSWTVALSDPRPEDEWQGETGFIHEVLYTRYLENHPNPEDCEYYLCGPPPMLKAVIQMLDSLGVDAQNIRFDDFGG</sequence>
<evidence type="ECO:0000256" key="11">
    <source>
        <dbReference type="ARBA" id="ARBA00022630"/>
    </source>
</evidence>
<dbReference type="PRINTS" id="PR00371">
    <property type="entry name" value="FPNCR"/>
</dbReference>
<keyword evidence="22" id="KW-0472">Membrane</keyword>
<dbReference type="Proteomes" id="UP000028252">
    <property type="component" value="Unassembled WGS sequence"/>
</dbReference>
<dbReference type="NCBIfam" id="TIGR01941">
    <property type="entry name" value="nqrF"/>
    <property type="match status" value="1"/>
</dbReference>
<evidence type="ECO:0000313" key="30">
    <source>
        <dbReference type="Proteomes" id="UP000028252"/>
    </source>
</evidence>
<dbReference type="InterPro" id="IPR008333">
    <property type="entry name" value="Cbr1-like_FAD-bd_dom"/>
</dbReference>
<evidence type="ECO:0000256" key="7">
    <source>
        <dbReference type="ARBA" id="ARBA00019729"/>
    </source>
</evidence>
<keyword evidence="14" id="KW-0274">FAD</keyword>
<evidence type="ECO:0000256" key="16">
    <source>
        <dbReference type="ARBA" id="ARBA00023004"/>
    </source>
</evidence>
<keyword evidence="8" id="KW-0813">Transport</keyword>
<dbReference type="GO" id="GO:0051537">
    <property type="term" value="F:2 iron, 2 sulfur cluster binding"/>
    <property type="evidence" value="ECO:0007669"/>
    <property type="project" value="UniProtKB-KW"/>
</dbReference>
<dbReference type="InterPro" id="IPR001041">
    <property type="entry name" value="2Fe-2S_ferredoxin-type"/>
</dbReference>
<evidence type="ECO:0000256" key="4">
    <source>
        <dbReference type="ARBA" id="ARBA00005570"/>
    </source>
</evidence>
<keyword evidence="10" id="KW-0997">Cell inner membrane</keyword>
<evidence type="ECO:0000256" key="14">
    <source>
        <dbReference type="ARBA" id="ARBA00022827"/>
    </source>
</evidence>
<dbReference type="AlphaFoldDB" id="A0A081G4C0"/>
<dbReference type="OrthoDB" id="9806195at2"/>
<evidence type="ECO:0000256" key="18">
    <source>
        <dbReference type="ARBA" id="ARBA00023027"/>
    </source>
</evidence>
<organism evidence="29 30">
    <name type="scientific">Marinobacterium lacunae</name>
    <dbReference type="NCBI Taxonomy" id="1232683"/>
    <lineage>
        <taxon>Bacteria</taxon>
        <taxon>Pseudomonadati</taxon>
        <taxon>Pseudomonadota</taxon>
        <taxon>Gammaproteobacteria</taxon>
        <taxon>Oceanospirillales</taxon>
        <taxon>Oceanospirillaceae</taxon>
        <taxon>Marinobacterium</taxon>
    </lineage>
</organism>
<comment type="subunit">
    <text evidence="5">Composed of six subunits; NqrA, NqrB, NqrC, NqrD, NqrE and NqrF.</text>
</comment>
<dbReference type="InterPro" id="IPR017927">
    <property type="entry name" value="FAD-bd_FR_type"/>
</dbReference>
<keyword evidence="12" id="KW-0001">2Fe-2S</keyword>
<evidence type="ECO:0000256" key="10">
    <source>
        <dbReference type="ARBA" id="ARBA00022519"/>
    </source>
</evidence>
<dbReference type="InterPro" id="IPR001433">
    <property type="entry name" value="OxRdtase_FAD/NAD-bd"/>
</dbReference>
<keyword evidence="19" id="KW-0915">Sodium</keyword>
<keyword evidence="30" id="KW-1185">Reference proteome</keyword>
<dbReference type="InterPro" id="IPR010205">
    <property type="entry name" value="NqrF"/>
</dbReference>
<evidence type="ECO:0000256" key="13">
    <source>
        <dbReference type="ARBA" id="ARBA00022723"/>
    </source>
</evidence>
<comment type="cofactor">
    <cofactor evidence="1">
        <name>FAD</name>
        <dbReference type="ChEBI" id="CHEBI:57692"/>
    </cofactor>
</comment>
<evidence type="ECO:0000256" key="3">
    <source>
        <dbReference type="ARBA" id="ARBA00004533"/>
    </source>
</evidence>
<comment type="function">
    <text evidence="2">NQR complex catalyzes the reduction of ubiquinone-1 to ubiquinol by two successive reactions, coupled with the transport of Na(+) ions from the cytoplasm to the periplasm. The first step is catalyzed by NqrF, which accepts electrons from NADH and reduces ubiquinone-1 to ubisemiquinone by a one-electron transfer pathway.</text>
</comment>
<dbReference type="PROSITE" id="PS51085">
    <property type="entry name" value="2FE2S_FER_2"/>
    <property type="match status" value="1"/>
</dbReference>
<evidence type="ECO:0000256" key="22">
    <source>
        <dbReference type="ARBA" id="ARBA00023136"/>
    </source>
</evidence>
<keyword evidence="29" id="KW-0560">Oxidoreductase</keyword>
<dbReference type="Gene3D" id="2.40.30.10">
    <property type="entry name" value="Translation factors"/>
    <property type="match status" value="1"/>
</dbReference>
<gene>
    <name evidence="29" type="ORF">ADIMK_0147</name>
</gene>
<evidence type="ECO:0000256" key="21">
    <source>
        <dbReference type="ARBA" id="ARBA00023075"/>
    </source>
</evidence>
<dbReference type="STRING" id="1232683.ADIMK_0147"/>
<dbReference type="InterPro" id="IPR012675">
    <property type="entry name" value="Beta-grasp_dom_sf"/>
</dbReference>
<evidence type="ECO:0000313" key="29">
    <source>
        <dbReference type="EMBL" id="KEA65625.1"/>
    </source>
</evidence>
<keyword evidence="17" id="KW-0411">Iron-sulfur</keyword>
<comment type="similarity">
    <text evidence="4">Belongs to the NqrF family.</text>
</comment>
<comment type="catalytic activity">
    <reaction evidence="26">
        <text>a ubiquinone + n Na(+)(in) + NADH + H(+) = a ubiquinol + n Na(+)(out) + NAD(+)</text>
        <dbReference type="Rhea" id="RHEA:47748"/>
        <dbReference type="Rhea" id="RHEA-COMP:9565"/>
        <dbReference type="Rhea" id="RHEA-COMP:9566"/>
        <dbReference type="ChEBI" id="CHEBI:15378"/>
        <dbReference type="ChEBI" id="CHEBI:16389"/>
        <dbReference type="ChEBI" id="CHEBI:17976"/>
        <dbReference type="ChEBI" id="CHEBI:29101"/>
        <dbReference type="ChEBI" id="CHEBI:57540"/>
        <dbReference type="ChEBI" id="CHEBI:57945"/>
        <dbReference type="EC" id="7.2.1.1"/>
    </reaction>
</comment>
<dbReference type="PANTHER" id="PTHR43644">
    <property type="entry name" value="NA(+)-TRANSLOCATING NADH-QUINONE REDUCTASE SUBUNIT"/>
    <property type="match status" value="1"/>
</dbReference>
<evidence type="ECO:0000256" key="6">
    <source>
        <dbReference type="ARBA" id="ARBA00013099"/>
    </source>
</evidence>
<dbReference type="GO" id="GO:0046872">
    <property type="term" value="F:metal ion binding"/>
    <property type="evidence" value="ECO:0007669"/>
    <property type="project" value="UniProtKB-KW"/>
</dbReference>
<evidence type="ECO:0000256" key="8">
    <source>
        <dbReference type="ARBA" id="ARBA00022448"/>
    </source>
</evidence>
<name>A0A081G4C0_9GAMM</name>